<reference evidence="8" key="1">
    <citation type="journal article" date="2019" name="Int. J. Syst. Evol. Microbiol.">
        <title>The Global Catalogue of Microorganisms (GCM) 10K type strain sequencing project: providing services to taxonomists for standard genome sequencing and annotation.</title>
        <authorList>
            <consortium name="The Broad Institute Genomics Platform"/>
            <consortium name="The Broad Institute Genome Sequencing Center for Infectious Disease"/>
            <person name="Wu L."/>
            <person name="Ma J."/>
        </authorList>
    </citation>
    <scope>NUCLEOTIDE SEQUENCE [LARGE SCALE GENOMIC DNA]</scope>
    <source>
        <strain evidence="8">JCM 18326</strain>
    </source>
</reference>
<evidence type="ECO:0000256" key="3">
    <source>
        <dbReference type="ARBA" id="ARBA00022692"/>
    </source>
</evidence>
<evidence type="ECO:0000256" key="5">
    <source>
        <dbReference type="SAM" id="SignalP"/>
    </source>
</evidence>
<dbReference type="RefSeq" id="WP_345368664.1">
    <property type="nucleotide sequence ID" value="NZ_BAABJX010000006.1"/>
</dbReference>
<organism evidence="7 8">
    <name type="scientific">Algivirga pacifica</name>
    <dbReference type="NCBI Taxonomy" id="1162670"/>
    <lineage>
        <taxon>Bacteria</taxon>
        <taxon>Pseudomonadati</taxon>
        <taxon>Bacteroidota</taxon>
        <taxon>Cytophagia</taxon>
        <taxon>Cytophagales</taxon>
        <taxon>Flammeovirgaceae</taxon>
        <taxon>Algivirga</taxon>
    </lineage>
</organism>
<protein>
    <submittedName>
        <fullName evidence="7">BamA/TamA family outer membrane protein</fullName>
    </submittedName>
</protein>
<evidence type="ECO:0000256" key="1">
    <source>
        <dbReference type="ARBA" id="ARBA00004370"/>
    </source>
</evidence>
<feature type="chain" id="PRO_5045831867" evidence="5">
    <location>
        <begin position="20"/>
        <end position="373"/>
    </location>
</feature>
<dbReference type="PANTHER" id="PTHR12815:SF18">
    <property type="entry name" value="SORTING AND ASSEMBLY MACHINERY COMPONENT 50 HOMOLOG"/>
    <property type="match status" value="1"/>
</dbReference>
<evidence type="ECO:0000259" key="6">
    <source>
        <dbReference type="Pfam" id="PF01103"/>
    </source>
</evidence>
<sequence length="373" mass="41593">MKKTLLLVVGMLVAGMSFAQEATPDSTATANDTYKTKYTFLPYAIYAPETSVEGGVLILRQFKPKGAGADTRPSNIEFNPAYTLNNQWKINLKHTYIAPGEKWITTGRFTLRKFPEKYFGIGNNTSDAQERRVDWTAAMFTGDWAKQVKPGMFAGVQVKYNRYMNVMFEDCLECNDEQLGEVIPGEEGGTAAGIGLIYKWDLRNSVMTPVRGHYLEVSTLHHGKATLSDYGFSSLKLDARKYFDFSSAQNGGSVLAMQAMGQFTFGDAPFRELAMLGGDGQMRGYYFGRYRDDHYVTAQVEYRQDLFWRFGATAFATVGNVGNSVENMMENIKGTVGAGLRLNMNKKDRAHLRLDYAVGNGTSGLYMTFGEAF</sequence>
<name>A0ABP9D432_9BACT</name>
<keyword evidence="8" id="KW-1185">Reference proteome</keyword>
<comment type="subcellular location">
    <subcellularLocation>
        <location evidence="1">Membrane</location>
    </subcellularLocation>
</comment>
<feature type="domain" description="Bacterial surface antigen (D15)" evidence="6">
    <location>
        <begin position="194"/>
        <end position="373"/>
    </location>
</feature>
<dbReference type="InterPro" id="IPR039910">
    <property type="entry name" value="D15-like"/>
</dbReference>
<dbReference type="Pfam" id="PF01103">
    <property type="entry name" value="Omp85"/>
    <property type="match status" value="1"/>
</dbReference>
<dbReference type="Proteomes" id="UP001500298">
    <property type="component" value="Unassembled WGS sequence"/>
</dbReference>
<keyword evidence="2" id="KW-1134">Transmembrane beta strand</keyword>
<evidence type="ECO:0000313" key="7">
    <source>
        <dbReference type="EMBL" id="GAA4822188.1"/>
    </source>
</evidence>
<dbReference type="EMBL" id="BAABJX010000006">
    <property type="protein sequence ID" value="GAA4822188.1"/>
    <property type="molecule type" value="Genomic_DNA"/>
</dbReference>
<gene>
    <name evidence="7" type="ORF">GCM10023331_03150</name>
</gene>
<comment type="caution">
    <text evidence="7">The sequence shown here is derived from an EMBL/GenBank/DDBJ whole genome shotgun (WGS) entry which is preliminary data.</text>
</comment>
<evidence type="ECO:0000313" key="8">
    <source>
        <dbReference type="Proteomes" id="UP001500298"/>
    </source>
</evidence>
<dbReference type="Gene3D" id="2.40.160.50">
    <property type="entry name" value="membrane protein fhac: a member of the omp85/tpsb transporter family"/>
    <property type="match status" value="1"/>
</dbReference>
<keyword evidence="4" id="KW-0472">Membrane</keyword>
<dbReference type="InterPro" id="IPR000184">
    <property type="entry name" value="Bac_surfAg_D15"/>
</dbReference>
<evidence type="ECO:0000256" key="2">
    <source>
        <dbReference type="ARBA" id="ARBA00022452"/>
    </source>
</evidence>
<feature type="signal peptide" evidence="5">
    <location>
        <begin position="1"/>
        <end position="19"/>
    </location>
</feature>
<keyword evidence="3" id="KW-0812">Transmembrane</keyword>
<proteinExistence type="predicted"/>
<dbReference type="PANTHER" id="PTHR12815">
    <property type="entry name" value="SORTING AND ASSEMBLY MACHINERY SAMM50 PROTEIN FAMILY MEMBER"/>
    <property type="match status" value="1"/>
</dbReference>
<evidence type="ECO:0000256" key="4">
    <source>
        <dbReference type="ARBA" id="ARBA00023136"/>
    </source>
</evidence>
<accession>A0ABP9D432</accession>
<keyword evidence="5" id="KW-0732">Signal</keyword>